<feature type="region of interest" description="Disordered" evidence="18">
    <location>
        <begin position="1288"/>
        <end position="1361"/>
    </location>
</feature>
<feature type="region of interest" description="Disordered" evidence="18">
    <location>
        <begin position="2022"/>
        <end position="2067"/>
    </location>
</feature>
<evidence type="ECO:0000256" key="7">
    <source>
        <dbReference type="ARBA" id="ARBA00022723"/>
    </source>
</evidence>
<feature type="region of interest" description="Disordered" evidence="18">
    <location>
        <begin position="1410"/>
        <end position="1435"/>
    </location>
</feature>
<feature type="region of interest" description="Disordered" evidence="18">
    <location>
        <begin position="1967"/>
        <end position="1995"/>
    </location>
</feature>
<evidence type="ECO:0000256" key="12">
    <source>
        <dbReference type="ARBA" id="ARBA00023033"/>
    </source>
</evidence>
<keyword evidence="7 16" id="KW-0479">Metal-binding</keyword>
<keyword evidence="10" id="KW-0521">NADP</keyword>
<dbReference type="Gene3D" id="2.10.110.10">
    <property type="entry name" value="Cysteine Rich Protein"/>
    <property type="match status" value="1"/>
</dbReference>
<feature type="region of interest" description="Disordered" evidence="18">
    <location>
        <begin position="1857"/>
        <end position="1895"/>
    </location>
</feature>
<name>A0A9P0GZT5_NEZVI</name>
<keyword evidence="14" id="KW-0009">Actin-binding</keyword>
<evidence type="ECO:0000313" key="23">
    <source>
        <dbReference type="Proteomes" id="UP001152798"/>
    </source>
</evidence>
<dbReference type="SMART" id="SM00132">
    <property type="entry name" value="LIM"/>
    <property type="match status" value="1"/>
</dbReference>
<feature type="domain" description="BMERB" evidence="21">
    <location>
        <begin position="2270"/>
        <end position="2420"/>
    </location>
</feature>
<dbReference type="SUPFAM" id="SSF51905">
    <property type="entry name" value="FAD/NAD(P)-binding domain"/>
    <property type="match status" value="1"/>
</dbReference>
<evidence type="ECO:0000259" key="20">
    <source>
        <dbReference type="PROSITE" id="PS50023"/>
    </source>
</evidence>
<evidence type="ECO:0000256" key="1">
    <source>
        <dbReference type="ARBA" id="ARBA00001974"/>
    </source>
</evidence>
<keyword evidence="9 16" id="KW-0862">Zinc</keyword>
<feature type="compositionally biased region" description="Acidic residues" evidence="18">
    <location>
        <begin position="1600"/>
        <end position="1611"/>
    </location>
</feature>
<dbReference type="SUPFAM" id="SSF57716">
    <property type="entry name" value="Glucocorticoid receptor-like (DNA-binding domain)"/>
    <property type="match status" value="1"/>
</dbReference>
<feature type="compositionally biased region" description="Low complexity" evidence="18">
    <location>
        <begin position="1868"/>
        <end position="1878"/>
    </location>
</feature>
<evidence type="ECO:0000256" key="9">
    <source>
        <dbReference type="ARBA" id="ARBA00022833"/>
    </source>
</evidence>
<evidence type="ECO:0000256" key="6">
    <source>
        <dbReference type="ARBA" id="ARBA00022630"/>
    </source>
</evidence>
<feature type="compositionally biased region" description="Basic and acidic residues" evidence="18">
    <location>
        <begin position="1545"/>
        <end position="1571"/>
    </location>
</feature>
<feature type="compositionally biased region" description="Basic residues" evidence="18">
    <location>
        <begin position="2260"/>
        <end position="2276"/>
    </location>
</feature>
<feature type="domain" description="Calponin-homology (CH)" evidence="19">
    <location>
        <begin position="522"/>
        <end position="626"/>
    </location>
</feature>
<dbReference type="EC" id="1.14.13.225" evidence="4"/>
<comment type="cofactor">
    <cofactor evidence="1">
        <name>FAD</name>
        <dbReference type="ChEBI" id="CHEBI:57692"/>
    </cofactor>
</comment>
<feature type="compositionally biased region" description="Acidic residues" evidence="18">
    <location>
        <begin position="1295"/>
        <end position="1306"/>
    </location>
</feature>
<evidence type="ECO:0000256" key="11">
    <source>
        <dbReference type="ARBA" id="ARBA00023002"/>
    </source>
</evidence>
<dbReference type="GO" id="GO:0003779">
    <property type="term" value="F:actin binding"/>
    <property type="evidence" value="ECO:0007669"/>
    <property type="project" value="UniProtKB-KW"/>
</dbReference>
<dbReference type="Gene3D" id="3.50.50.60">
    <property type="entry name" value="FAD/NAD(P)-binding domain"/>
    <property type="match status" value="1"/>
</dbReference>
<evidence type="ECO:0000256" key="17">
    <source>
        <dbReference type="SAM" id="Coils"/>
    </source>
</evidence>
<accession>A0A9P0GZT5</accession>
<dbReference type="SMART" id="SM01203">
    <property type="entry name" value="DUF3585"/>
    <property type="match status" value="1"/>
</dbReference>
<feature type="compositionally biased region" description="Basic and acidic residues" evidence="18">
    <location>
        <begin position="1621"/>
        <end position="1630"/>
    </location>
</feature>
<evidence type="ECO:0000256" key="2">
    <source>
        <dbReference type="ARBA" id="ARBA00004496"/>
    </source>
</evidence>
<dbReference type="Pfam" id="PF00890">
    <property type="entry name" value="FAD_binding_2"/>
    <property type="match status" value="1"/>
</dbReference>
<keyword evidence="8" id="KW-0274">FAD</keyword>
<evidence type="ECO:0000256" key="5">
    <source>
        <dbReference type="ARBA" id="ARBA00022490"/>
    </source>
</evidence>
<dbReference type="InterPro" id="IPR036188">
    <property type="entry name" value="FAD/NAD-bd_sf"/>
</dbReference>
<dbReference type="CDD" id="cd22198">
    <property type="entry name" value="CH_MICAL_EHBP-like"/>
    <property type="match status" value="1"/>
</dbReference>
<dbReference type="Pfam" id="PF00412">
    <property type="entry name" value="LIM"/>
    <property type="match status" value="1"/>
</dbReference>
<protein>
    <recommendedName>
        <fullName evidence="4">F-actin monooxygenase</fullName>
        <ecNumber evidence="4">1.14.13.225</ecNumber>
    </recommendedName>
</protein>
<evidence type="ECO:0000259" key="21">
    <source>
        <dbReference type="PROSITE" id="PS51848"/>
    </source>
</evidence>
<keyword evidence="12" id="KW-0503">Monooxygenase</keyword>
<keyword evidence="17" id="KW-0175">Coiled coil</keyword>
<evidence type="ECO:0000313" key="22">
    <source>
        <dbReference type="EMBL" id="CAH1389566.1"/>
    </source>
</evidence>
<evidence type="ECO:0000256" key="15">
    <source>
        <dbReference type="ARBA" id="ARBA00049522"/>
    </source>
</evidence>
<dbReference type="Pfam" id="PF25413">
    <property type="entry name" value="Rossman_Mical"/>
    <property type="match status" value="1"/>
</dbReference>
<feature type="coiled-coil region" evidence="17">
    <location>
        <begin position="688"/>
        <end position="748"/>
    </location>
</feature>
<feature type="compositionally biased region" description="Basic and acidic residues" evidence="18">
    <location>
        <begin position="2156"/>
        <end position="2181"/>
    </location>
</feature>
<feature type="domain" description="LIM zinc-binding" evidence="20">
    <location>
        <begin position="1114"/>
        <end position="1179"/>
    </location>
</feature>
<dbReference type="GO" id="GO:0120501">
    <property type="term" value="F:F-actin monooxygenase activity"/>
    <property type="evidence" value="ECO:0007669"/>
    <property type="project" value="UniProtKB-EC"/>
</dbReference>
<dbReference type="GO" id="GO:0005737">
    <property type="term" value="C:cytoplasm"/>
    <property type="evidence" value="ECO:0007669"/>
    <property type="project" value="UniProtKB-SubCell"/>
</dbReference>
<comment type="subcellular location">
    <subcellularLocation>
        <location evidence="2">Cytoplasm</location>
    </subcellularLocation>
</comment>
<feature type="compositionally biased region" description="Acidic residues" evidence="18">
    <location>
        <begin position="1327"/>
        <end position="1351"/>
    </location>
</feature>
<dbReference type="Proteomes" id="UP001152798">
    <property type="component" value="Chromosome 1"/>
</dbReference>
<evidence type="ECO:0000256" key="4">
    <source>
        <dbReference type="ARBA" id="ARBA00012709"/>
    </source>
</evidence>
<feature type="coiled-coil region" evidence="17">
    <location>
        <begin position="2349"/>
        <end position="2421"/>
    </location>
</feature>
<dbReference type="SUPFAM" id="SSF47576">
    <property type="entry name" value="Calponin-homology domain, CH-domain"/>
    <property type="match status" value="1"/>
</dbReference>
<feature type="region of interest" description="Disordered" evidence="18">
    <location>
        <begin position="2156"/>
        <end position="2276"/>
    </location>
</feature>
<dbReference type="SMART" id="SM00033">
    <property type="entry name" value="CH"/>
    <property type="match status" value="1"/>
</dbReference>
<dbReference type="InterPro" id="IPR050540">
    <property type="entry name" value="F-actin_Monoox_Mical"/>
</dbReference>
<dbReference type="Pfam" id="PF12130">
    <property type="entry name" value="bMERB_dom"/>
    <property type="match status" value="1"/>
</dbReference>
<dbReference type="Pfam" id="PF00307">
    <property type="entry name" value="CH"/>
    <property type="match status" value="1"/>
</dbReference>
<feature type="compositionally biased region" description="Low complexity" evidence="18">
    <location>
        <begin position="1244"/>
        <end position="1263"/>
    </location>
</feature>
<dbReference type="PANTHER" id="PTHR23167:SF54">
    <property type="entry name" value="[F-ACTIN]-MONOOXYGENASE MICAL"/>
    <property type="match status" value="1"/>
</dbReference>
<feature type="compositionally biased region" description="Acidic residues" evidence="18">
    <location>
        <begin position="1264"/>
        <end position="1274"/>
    </location>
</feature>
<keyword evidence="23" id="KW-1185">Reference proteome</keyword>
<proteinExistence type="inferred from homology"/>
<evidence type="ECO:0000256" key="13">
    <source>
        <dbReference type="ARBA" id="ARBA00023038"/>
    </source>
</evidence>
<feature type="region of interest" description="Disordered" evidence="18">
    <location>
        <begin position="1545"/>
        <end position="1630"/>
    </location>
</feature>
<keyword evidence="13 16" id="KW-0440">LIM domain</keyword>
<feature type="compositionally biased region" description="Low complexity" evidence="18">
    <location>
        <begin position="2202"/>
        <end position="2215"/>
    </location>
</feature>
<dbReference type="InterPro" id="IPR001781">
    <property type="entry name" value="Znf_LIM"/>
</dbReference>
<gene>
    <name evidence="22" type="ORF">NEZAVI_LOCUS957</name>
</gene>
<keyword evidence="11" id="KW-0560">Oxidoreductase</keyword>
<evidence type="ECO:0000256" key="16">
    <source>
        <dbReference type="PROSITE-ProRule" id="PRU00125"/>
    </source>
</evidence>
<feature type="compositionally biased region" description="Low complexity" evidence="18">
    <location>
        <begin position="1416"/>
        <end position="1434"/>
    </location>
</feature>
<evidence type="ECO:0000256" key="3">
    <source>
        <dbReference type="ARBA" id="ARBA00008223"/>
    </source>
</evidence>
<keyword evidence="6" id="KW-0285">Flavoprotein</keyword>
<feature type="compositionally biased region" description="Basic and acidic residues" evidence="18">
    <location>
        <begin position="1857"/>
        <end position="1867"/>
    </location>
</feature>
<evidence type="ECO:0000256" key="18">
    <source>
        <dbReference type="SAM" id="MobiDB-lite"/>
    </source>
</evidence>
<evidence type="ECO:0000256" key="14">
    <source>
        <dbReference type="ARBA" id="ARBA00023203"/>
    </source>
</evidence>
<comment type="similarity">
    <text evidence="3">Belongs to the Mical family.</text>
</comment>
<dbReference type="PROSITE" id="PS51848">
    <property type="entry name" value="BMERB"/>
    <property type="match status" value="1"/>
</dbReference>
<feature type="region of interest" description="Disordered" evidence="18">
    <location>
        <begin position="1236"/>
        <end position="1274"/>
    </location>
</feature>
<sequence length="2434" mass="276525">MEGVDNNLALAADVFDQFCSATTLRSVLGHFRYLCDLLQIRPTNFNHFYPKLKAKLRSWKAQALWNKFDKRFSHKCYNRGKICSNLRVLVIGAGPCGLRSAIEAQLLGAKVVVVEKRDRITRNNVLHLWPFVIHDLRALGAKKFFGRFCAGAIDHISIRQLQCILLKVSCLLGIEIHEGVGFESLIPPHQDPQTNEMVGWRAATSPADHPVSQYEFNALIGADGKRNTLDGFKRKEFRGKLAIAITANFINRHSEAEARVEEISGVAFIFNQKFFKELTAETGIDLENIVYYKDDTHYFVMTAKKHSLIDKGVILNDCQDTAKLLSPENVDKGALMEYAREAADFSTNGQLPCLEFAVNHYGQPDVAMFDFTSMYAAENASRMAEVAGHRLFITLVGDSLLEPFWPTGSGCARGFLSSMDACWALRSWSLGAHPLEVLAERESIYRLLGQTTPENLQRDLQSYTLDPHTRYPNLNIRSVIPIQVRNLFTTDDPEAVDKFLKQPVNVHLPARDDHPKKKRKRECHPETLLHWLKRQIHHYESVPKVEDVTSSFKSGLALCAIIHRYRPHLIDFSSLNPEEVAKNNQLAFDILEREAAIPPVMTGEEMAECVIPDRLTMLSYLSQVYEAFRGEIPHIKHPKLEETEDEKHHITHSREPRIRSHLTTAHKISLLGKLTSKTPKKRRSHLGAELLAAERKEWLDRFENARDERRTQYAIEEAKEYTERSERLAELSRVRHERRERLNEIEKNRTERIIRKQYMRHILNKQLVKSMTMLSTNAKSDEPFEDYSLFVYRMTAPDFKDRVKHLENKLLYPELMVAEKREWLDKLESARAERRAQFAKDCGKEHDEQCERLKELLEVQNKRKEKSSEVEKNKSTCMQKQYMKHILNKKIEKCLTMLMTNTKLDTPTEDYSLFLYRKNAPDFKDRLKHFETKLPFTDRENRPLDQIRKAGATDEDFTGRVKDLEAKLRGTHSDKKPKDLLRAIGKIEKSDWNVKQIEKKMEENRMGRGLIAQKSEKVPKWSKQQFEDKFTLVEKKLRAKSNDAGLNEKYSKIDDKMKSLERRIKDGIKLEQGPRGSNKVSAMAAHLATINKQPEPQIIQTGKPAVVGGSGGSEMCHFCNKRVYLMERLSAEGRFFHRGCFRCQYCSTSLRLGNYAFDREGKYGSKFYCVQHFGLQGSIGRRLKEDTKTEILKTPIKTEKSLESELIPVETVDIGTPERAEFENLSDCVEVEEDEWSDRNFLPSATDTEASQDSSSSSSSEGYAEAEDGGLDPEETLRLAQDWTRRYASSHYSNSEDETTDSDTEEEAKKDTSPRQHVSDSGSETEVPSEDEYSSSSSEDENSATEISTDSEFEHDGTTHTIPDIVISETVQVRKGLIEAPRQVQLISRQVNGKITPHSGDLKLELKRIDEPKPTTPNNNINNNDRPRPFINPNRGDYLLNRTQSTEGIASKISLELKKKYLLGPSGMPGNIRKSGSAITLDTKFKSLIDQISEQQKLLNPAPVPSPTMQAFLQGADKLKTSPVLLEKKILPLKDFKHICSLGSKEDKKDGEKEIKEEKKEEEEVRSRSPVHETSIVVPEFPRTEQKEIESDSLSSDMSSSEEEDSAESEGEGNPVSPPKLEIHNSRGELMEEEVQLDSLNIPDVCQAAEPKRQELRDKLDLVPSTETGFAKVITVPSNETNGQVLKQVSTPAELFVTKEEVHSDASSPPSPSLKDDITLGLTETELSDWARDEDGVVSETFDDLEYNINPQTISYKKHLTPRSRRNARGTAPKIARTEEFDDEFTHVCGKDKPTNLHNVENLEFMDTADESSDEDSGAVNKILNRGYIQFINSEDDDLPTPIVEAVNYCLETKAESKEDLDSRIGESTDTTTTSEPTTIKDSPIEPPAHVVESDSQDKINQEYEIYVQKMQGKISPFGNVRNSIDVRKSRKINKRSPPDSLESVGAVEAPAITTIEEVIPKQISIPVKKDDVKEEPPPTPQPQSLTPKLGLNSPTTHRKLEQLNQERVKQKDLIHEMVMNRLIAQGKSPTERKQRRSIRTVLRSSDTPPAPVPKERPKSEMFVTPAAPPPIRERAFTVTTARRLAAKTNVIASSLPDIHKACSTPGLPSELTVPNLRGMREQARAKFKMMSDEELGLSPEDKIKKFKLKIQKHLHEAKLPSPTHCEKTEINKKSKEERKRSIIQAVSDFFLKKSPTPPKTPSSHSPTKSIPSVSSKKDKDAPPIPPPPVSYNPSQVVDDSQSEEETQSCTFAGMDSLQRKSKQNRRQVRQAQSKRLRMAQEVQRELEELEVKQKELEAKGVAVEKALRGEETGVNGSESELLGEWLRLMRERSEARSKEKQLVIRGQEIELEHRHARLQAQLSELMAASPEGTKTNEEVALEGRILREMLEIVERRNSLQAQLEAEKERYCEEEKDLEAQMLAKGIQFQQPKQ</sequence>
<dbReference type="EMBL" id="OV725077">
    <property type="protein sequence ID" value="CAH1389566.1"/>
    <property type="molecule type" value="Genomic_DNA"/>
</dbReference>
<dbReference type="InterPro" id="IPR001715">
    <property type="entry name" value="CH_dom"/>
</dbReference>
<evidence type="ECO:0000256" key="8">
    <source>
        <dbReference type="ARBA" id="ARBA00022827"/>
    </source>
</evidence>
<feature type="compositionally biased region" description="Basic and acidic residues" evidence="18">
    <location>
        <begin position="1968"/>
        <end position="1977"/>
    </location>
</feature>
<dbReference type="PROSITE" id="PS00478">
    <property type="entry name" value="LIM_DOMAIN_1"/>
    <property type="match status" value="1"/>
</dbReference>
<dbReference type="InterPro" id="IPR003953">
    <property type="entry name" value="FAD-dep_OxRdtase_2_FAD-bd"/>
</dbReference>
<dbReference type="Gene3D" id="1.10.418.10">
    <property type="entry name" value="Calponin-like domain"/>
    <property type="match status" value="1"/>
</dbReference>
<dbReference type="PROSITE" id="PS50021">
    <property type="entry name" value="CH"/>
    <property type="match status" value="1"/>
</dbReference>
<organism evidence="22 23">
    <name type="scientific">Nezara viridula</name>
    <name type="common">Southern green stink bug</name>
    <name type="synonym">Cimex viridulus</name>
    <dbReference type="NCBI Taxonomy" id="85310"/>
    <lineage>
        <taxon>Eukaryota</taxon>
        <taxon>Metazoa</taxon>
        <taxon>Ecdysozoa</taxon>
        <taxon>Arthropoda</taxon>
        <taxon>Hexapoda</taxon>
        <taxon>Insecta</taxon>
        <taxon>Pterygota</taxon>
        <taxon>Neoptera</taxon>
        <taxon>Paraneoptera</taxon>
        <taxon>Hemiptera</taxon>
        <taxon>Heteroptera</taxon>
        <taxon>Panheteroptera</taxon>
        <taxon>Pentatomomorpha</taxon>
        <taxon>Pentatomoidea</taxon>
        <taxon>Pentatomidae</taxon>
        <taxon>Pentatominae</taxon>
        <taxon>Nezara</taxon>
    </lineage>
</organism>
<dbReference type="FunFam" id="3.50.50.60:FF:000004">
    <property type="entry name" value="protein-methionine sulfoxide oxidase MICAL2 isoform X1"/>
    <property type="match status" value="1"/>
</dbReference>
<evidence type="ECO:0000259" key="19">
    <source>
        <dbReference type="PROSITE" id="PS50021"/>
    </source>
</evidence>
<dbReference type="OrthoDB" id="20799at2759"/>
<dbReference type="PANTHER" id="PTHR23167">
    <property type="entry name" value="CALPONIN HOMOLOGY DOMAIN-CONTAINING PROTEIN DDB_G0272472-RELATED"/>
    <property type="match status" value="1"/>
</dbReference>
<feature type="compositionally biased region" description="Basic and acidic residues" evidence="18">
    <location>
        <begin position="1307"/>
        <end position="1318"/>
    </location>
</feature>
<dbReference type="InterPro" id="IPR022735">
    <property type="entry name" value="bMERB_dom"/>
</dbReference>
<evidence type="ECO:0000256" key="10">
    <source>
        <dbReference type="ARBA" id="ARBA00022857"/>
    </source>
</evidence>
<comment type="catalytic activity">
    <reaction evidence="15">
        <text>L-methionyl-[F-actin] + NADPH + O2 + H(+) = L-methionyl-(R)-S-oxide-[F-actin] + NADP(+) + H2O</text>
        <dbReference type="Rhea" id="RHEA:51308"/>
        <dbReference type="Rhea" id="RHEA-COMP:12953"/>
        <dbReference type="Rhea" id="RHEA-COMP:12956"/>
        <dbReference type="ChEBI" id="CHEBI:15377"/>
        <dbReference type="ChEBI" id="CHEBI:15378"/>
        <dbReference type="ChEBI" id="CHEBI:15379"/>
        <dbReference type="ChEBI" id="CHEBI:16044"/>
        <dbReference type="ChEBI" id="CHEBI:45764"/>
        <dbReference type="ChEBI" id="CHEBI:57783"/>
        <dbReference type="ChEBI" id="CHEBI:58349"/>
        <dbReference type="EC" id="1.14.13.225"/>
    </reaction>
</comment>
<dbReference type="InterPro" id="IPR057494">
    <property type="entry name" value="Rossman_Mical"/>
</dbReference>
<dbReference type="GO" id="GO:0046872">
    <property type="term" value="F:metal ion binding"/>
    <property type="evidence" value="ECO:0007669"/>
    <property type="project" value="UniProtKB-KW"/>
</dbReference>
<reference evidence="22" key="1">
    <citation type="submission" date="2022-01" db="EMBL/GenBank/DDBJ databases">
        <authorList>
            <person name="King R."/>
        </authorList>
    </citation>
    <scope>NUCLEOTIDE SEQUENCE</scope>
</reference>
<keyword evidence="5" id="KW-0963">Cytoplasm</keyword>
<dbReference type="CDD" id="cd09439">
    <property type="entry name" value="LIM_Mical"/>
    <property type="match status" value="1"/>
</dbReference>
<dbReference type="PROSITE" id="PS50023">
    <property type="entry name" value="LIM_DOMAIN_2"/>
    <property type="match status" value="1"/>
</dbReference>
<dbReference type="InterPro" id="IPR036872">
    <property type="entry name" value="CH_dom_sf"/>
</dbReference>